<dbReference type="AlphaFoldDB" id="A0A1G7G455"/>
<keyword evidence="4 7" id="KW-0812">Transmembrane</keyword>
<dbReference type="CDD" id="cd06261">
    <property type="entry name" value="TM_PBP2"/>
    <property type="match status" value="1"/>
</dbReference>
<evidence type="ECO:0000313" key="10">
    <source>
        <dbReference type="Proteomes" id="UP000198972"/>
    </source>
</evidence>
<feature type="transmembrane region" description="Helical" evidence="7">
    <location>
        <begin position="72"/>
        <end position="93"/>
    </location>
</feature>
<evidence type="ECO:0000256" key="4">
    <source>
        <dbReference type="ARBA" id="ARBA00022692"/>
    </source>
</evidence>
<dbReference type="FunFam" id="1.10.3720.10:FF:000003">
    <property type="entry name" value="Aliphatic sulfonate ABC transporter permease"/>
    <property type="match status" value="1"/>
</dbReference>
<dbReference type="OrthoDB" id="9804353at2"/>
<evidence type="ECO:0000256" key="5">
    <source>
        <dbReference type="ARBA" id="ARBA00022989"/>
    </source>
</evidence>
<evidence type="ECO:0000313" key="9">
    <source>
        <dbReference type="EMBL" id="SDE82880.1"/>
    </source>
</evidence>
<evidence type="ECO:0000256" key="6">
    <source>
        <dbReference type="ARBA" id="ARBA00023136"/>
    </source>
</evidence>
<dbReference type="PANTHER" id="PTHR30151:SF38">
    <property type="entry name" value="ALIPHATIC SULFONATES TRANSPORT PERMEASE PROTEIN SSUC-RELATED"/>
    <property type="match status" value="1"/>
</dbReference>
<keyword evidence="10" id="KW-1185">Reference proteome</keyword>
<dbReference type="EMBL" id="FNBG01000002">
    <property type="protein sequence ID" value="SDE82880.1"/>
    <property type="molecule type" value="Genomic_DNA"/>
</dbReference>
<dbReference type="Proteomes" id="UP000198972">
    <property type="component" value="Unassembled WGS sequence"/>
</dbReference>
<dbReference type="SUPFAM" id="SSF161098">
    <property type="entry name" value="MetI-like"/>
    <property type="match status" value="1"/>
</dbReference>
<dbReference type="InterPro" id="IPR035906">
    <property type="entry name" value="MetI-like_sf"/>
</dbReference>
<feature type="transmembrane region" description="Helical" evidence="7">
    <location>
        <begin position="105"/>
        <end position="124"/>
    </location>
</feature>
<protein>
    <submittedName>
        <fullName evidence="9">Sulfonate transport system permease protein</fullName>
    </submittedName>
</protein>
<feature type="transmembrane region" description="Helical" evidence="7">
    <location>
        <begin position="195"/>
        <end position="215"/>
    </location>
</feature>
<feature type="transmembrane region" description="Helical" evidence="7">
    <location>
        <begin position="21"/>
        <end position="42"/>
    </location>
</feature>
<dbReference type="STRING" id="670482.SAMN04488542_102289"/>
<keyword evidence="5 7" id="KW-1133">Transmembrane helix</keyword>
<proteinExistence type="inferred from homology"/>
<evidence type="ECO:0000256" key="3">
    <source>
        <dbReference type="ARBA" id="ARBA00022475"/>
    </source>
</evidence>
<dbReference type="GO" id="GO:0042918">
    <property type="term" value="P:alkanesulfonate transmembrane transport"/>
    <property type="evidence" value="ECO:0007669"/>
    <property type="project" value="UniProtKB-ARBA"/>
</dbReference>
<dbReference type="PANTHER" id="PTHR30151">
    <property type="entry name" value="ALKANE SULFONATE ABC TRANSPORTER-RELATED, MEMBRANE SUBUNIT"/>
    <property type="match status" value="1"/>
</dbReference>
<sequence length="261" mass="28653">MNLNRNTKEKASQRSRLPDSLQAWFFPLTVLLLWQVAGSLLLPTPWEIGRQFIILVANGTLFSHLEASVIRAAAGFVLGSSIALIIGLAAGLSKLLEELLDPSLQMMRTVPLLSLIPLFILWFGVGQLSQVLLIALGSFFPLYVNTFAGVRGVDRKLYEVAQILEYSKMQRIFQLIIPAALPNILLGFRLSLGIAWLCLVVAELMGASSGVGYMIGEARQYSQTAAVFVGIGVFAAVGKLSDSLVRMLESRLLRWRDAYKG</sequence>
<dbReference type="PROSITE" id="PS50928">
    <property type="entry name" value="ABC_TM1"/>
    <property type="match status" value="1"/>
</dbReference>
<evidence type="ECO:0000256" key="2">
    <source>
        <dbReference type="ARBA" id="ARBA00022448"/>
    </source>
</evidence>
<evidence type="ECO:0000259" key="8">
    <source>
        <dbReference type="PROSITE" id="PS50928"/>
    </source>
</evidence>
<dbReference type="GO" id="GO:0005886">
    <property type="term" value="C:plasma membrane"/>
    <property type="evidence" value="ECO:0007669"/>
    <property type="project" value="UniProtKB-SubCell"/>
</dbReference>
<gene>
    <name evidence="9" type="ORF">SAMN04488542_102289</name>
</gene>
<feature type="transmembrane region" description="Helical" evidence="7">
    <location>
        <begin position="131"/>
        <end position="150"/>
    </location>
</feature>
<keyword evidence="3" id="KW-1003">Cell membrane</keyword>
<reference evidence="9 10" key="1">
    <citation type="submission" date="2016-10" db="EMBL/GenBank/DDBJ databases">
        <authorList>
            <person name="de Groot N.N."/>
        </authorList>
    </citation>
    <scope>NUCLEOTIDE SEQUENCE [LARGE SCALE GENOMIC DNA]</scope>
    <source>
        <strain evidence="9 10">DSM 28129</strain>
    </source>
</reference>
<keyword evidence="6 7" id="KW-0472">Membrane</keyword>
<comment type="similarity">
    <text evidence="7">Belongs to the binding-protein-dependent transport system permease family.</text>
</comment>
<feature type="transmembrane region" description="Helical" evidence="7">
    <location>
        <begin position="221"/>
        <end position="241"/>
    </location>
</feature>
<dbReference type="Pfam" id="PF00528">
    <property type="entry name" value="BPD_transp_1"/>
    <property type="match status" value="1"/>
</dbReference>
<feature type="domain" description="ABC transmembrane type-1" evidence="8">
    <location>
        <begin position="65"/>
        <end position="246"/>
    </location>
</feature>
<keyword evidence="2 7" id="KW-0813">Transport</keyword>
<dbReference type="InterPro" id="IPR000515">
    <property type="entry name" value="MetI-like"/>
</dbReference>
<evidence type="ECO:0000256" key="7">
    <source>
        <dbReference type="RuleBase" id="RU363032"/>
    </source>
</evidence>
<comment type="subcellular location">
    <subcellularLocation>
        <location evidence="1 7">Cell membrane</location>
        <topology evidence="1 7">Multi-pass membrane protein</topology>
    </subcellularLocation>
</comment>
<evidence type="ECO:0000256" key="1">
    <source>
        <dbReference type="ARBA" id="ARBA00004651"/>
    </source>
</evidence>
<dbReference type="RefSeq" id="WP_091226869.1">
    <property type="nucleotide sequence ID" value="NZ_FNBG01000002.1"/>
</dbReference>
<dbReference type="Gene3D" id="1.10.3720.10">
    <property type="entry name" value="MetI-like"/>
    <property type="match status" value="1"/>
</dbReference>
<organism evidence="9 10">
    <name type="scientific">Fontibacillus panacisegetis</name>
    <dbReference type="NCBI Taxonomy" id="670482"/>
    <lineage>
        <taxon>Bacteria</taxon>
        <taxon>Bacillati</taxon>
        <taxon>Bacillota</taxon>
        <taxon>Bacilli</taxon>
        <taxon>Bacillales</taxon>
        <taxon>Paenibacillaceae</taxon>
        <taxon>Fontibacillus</taxon>
    </lineage>
</organism>
<name>A0A1G7G455_9BACL</name>
<accession>A0A1G7G455</accession>